<evidence type="ECO:0000256" key="1">
    <source>
        <dbReference type="SAM" id="Phobius"/>
    </source>
</evidence>
<feature type="transmembrane region" description="Helical" evidence="1">
    <location>
        <begin position="341"/>
        <end position="368"/>
    </location>
</feature>
<accession>A0A0G4JU84</accession>
<dbReference type="STRING" id="1109412.BN1221_01929"/>
<dbReference type="PANTHER" id="PTHR38457">
    <property type="entry name" value="REGULATOR ABRB-RELATED"/>
    <property type="match status" value="1"/>
</dbReference>
<feature type="transmembrane region" description="Helical" evidence="1">
    <location>
        <begin position="12"/>
        <end position="31"/>
    </location>
</feature>
<organism evidence="2 3">
    <name type="scientific">Brenneria goodwinii</name>
    <dbReference type="NCBI Taxonomy" id="1109412"/>
    <lineage>
        <taxon>Bacteria</taxon>
        <taxon>Pseudomonadati</taxon>
        <taxon>Pseudomonadota</taxon>
        <taxon>Gammaproteobacteria</taxon>
        <taxon>Enterobacterales</taxon>
        <taxon>Pectobacteriaceae</taxon>
        <taxon>Brenneria</taxon>
    </lineage>
</organism>
<dbReference type="EMBL" id="CGIG01000001">
    <property type="protein sequence ID" value="CPR16167.1"/>
    <property type="molecule type" value="Genomic_DNA"/>
</dbReference>
<dbReference type="GO" id="GO:0016020">
    <property type="term" value="C:membrane"/>
    <property type="evidence" value="ECO:0007669"/>
    <property type="project" value="InterPro"/>
</dbReference>
<evidence type="ECO:0000313" key="2">
    <source>
        <dbReference type="EMBL" id="CPR16167.1"/>
    </source>
</evidence>
<dbReference type="PANTHER" id="PTHR38457:SF1">
    <property type="entry name" value="REGULATOR ABRB-RELATED"/>
    <property type="match status" value="1"/>
</dbReference>
<dbReference type="Proteomes" id="UP000044377">
    <property type="component" value="Unassembled WGS sequence"/>
</dbReference>
<feature type="transmembrane region" description="Helical" evidence="1">
    <location>
        <begin position="89"/>
        <end position="112"/>
    </location>
</feature>
<feature type="transmembrane region" description="Helical" evidence="1">
    <location>
        <begin position="267"/>
        <end position="289"/>
    </location>
</feature>
<feature type="transmembrane region" description="Helical" evidence="1">
    <location>
        <begin position="181"/>
        <end position="198"/>
    </location>
</feature>
<gene>
    <name evidence="2" type="ORF">BN1221_01929</name>
</gene>
<feature type="transmembrane region" description="Helical" evidence="1">
    <location>
        <begin position="43"/>
        <end position="60"/>
    </location>
</feature>
<proteinExistence type="predicted"/>
<keyword evidence="3" id="KW-1185">Reference proteome</keyword>
<dbReference type="AlphaFoldDB" id="A0A0G4JU84"/>
<keyword evidence="1" id="KW-0472">Membrane</keyword>
<keyword evidence="1" id="KW-1133">Transmembrane helix</keyword>
<keyword evidence="1" id="KW-0812">Transmembrane</keyword>
<feature type="transmembrane region" description="Helical" evidence="1">
    <location>
        <begin position="118"/>
        <end position="140"/>
    </location>
</feature>
<reference evidence="3" key="1">
    <citation type="submission" date="2015-01" db="EMBL/GenBank/DDBJ databases">
        <authorList>
            <person name="Paterson Steve"/>
        </authorList>
    </citation>
    <scope>NUCLEOTIDE SEQUENCE [LARGE SCALE GENOMIC DNA]</scope>
    <source>
        <strain evidence="3">OBR1</strain>
    </source>
</reference>
<protein>
    <submittedName>
        <fullName evidence="2">Putative transport protein</fullName>
    </submittedName>
</protein>
<dbReference type="InterPro" id="IPR007820">
    <property type="entry name" value="AbrB_fam"/>
</dbReference>
<dbReference type="PIRSF" id="PIRSF038991">
    <property type="entry name" value="Protein_AbrB"/>
    <property type="match status" value="1"/>
</dbReference>
<evidence type="ECO:0000313" key="3">
    <source>
        <dbReference type="Proteomes" id="UP000044377"/>
    </source>
</evidence>
<dbReference type="InterPro" id="IPR017516">
    <property type="entry name" value="AbrB_dup"/>
</dbReference>
<dbReference type="Pfam" id="PF05145">
    <property type="entry name" value="AbrB"/>
    <property type="match status" value="1"/>
</dbReference>
<feature type="transmembrane region" description="Helical" evidence="1">
    <location>
        <begin position="301"/>
        <end position="321"/>
    </location>
</feature>
<sequence>MNVFSPVINFHVNYLNNLFRMTAVVILLKQVVCMRKISPSMQWGILLSVSLVLGVLLQVYHVPAALLLGPMLVGVAMGLNGATIRLPRVCFLGSTSVLGCLVAQSLSLSILSPLLNNWLLVLFILLMPLAASGVSGWLLVKFSELPGPTGTWGASPGGAAAMVAMSGEFGADVRLVAFMQYLRVLMVTAAAAFVARISLGDAAAENNAMLVWFPSLDWRFPATLCVAFGCAWVGRRLRIPSGAMLGPMIVGAVLHSTGTLTLQTPEWLLALAYAFIGWSVGLSFTRPIFLLAIRTLPQMMASIIGLMLLCGAMALMVTRLLPVDLLTAYLATSPGGLDSIAIIAAGSNVDIAFVIALQTMRLFATLIVSPVLSRFISRHASNPEAPSSL</sequence>
<name>A0A0G4JU84_9GAMM</name>
<feature type="transmembrane region" description="Helical" evidence="1">
    <location>
        <begin position="242"/>
        <end position="261"/>
    </location>
</feature>
<dbReference type="GO" id="GO:0010468">
    <property type="term" value="P:regulation of gene expression"/>
    <property type="evidence" value="ECO:0007669"/>
    <property type="project" value="InterPro"/>
</dbReference>
<feature type="transmembrane region" description="Helical" evidence="1">
    <location>
        <begin position="218"/>
        <end position="235"/>
    </location>
</feature>
<dbReference type="NCBIfam" id="TIGR03082">
    <property type="entry name" value="Gneg_AbrB_dup"/>
    <property type="match status" value="2"/>
</dbReference>